<proteinExistence type="predicted"/>
<dbReference type="Gene3D" id="3.40.50.300">
    <property type="entry name" value="P-loop containing nucleotide triphosphate hydrolases"/>
    <property type="match status" value="1"/>
</dbReference>
<protein>
    <recommendedName>
        <fullName evidence="3">Kinase</fullName>
    </recommendedName>
</protein>
<reference evidence="2" key="1">
    <citation type="submission" date="2015-01" db="EMBL/GenBank/DDBJ databases">
        <authorList>
            <person name="MANFREDI Pablo"/>
        </authorList>
    </citation>
    <scope>NUCLEOTIDE SEQUENCE [LARGE SCALE GENOMIC DNA]</scope>
    <source>
        <strain evidence="2">Ccyn2B</strain>
    </source>
</reference>
<organism evidence="1 2">
    <name type="scientific">Capnocytophaga cynodegmi</name>
    <dbReference type="NCBI Taxonomy" id="28189"/>
    <lineage>
        <taxon>Bacteria</taxon>
        <taxon>Pseudomonadati</taxon>
        <taxon>Bacteroidota</taxon>
        <taxon>Flavobacteriia</taxon>
        <taxon>Flavobacteriales</taxon>
        <taxon>Flavobacteriaceae</taxon>
        <taxon>Capnocytophaga</taxon>
    </lineage>
</organism>
<dbReference type="AlphaFoldDB" id="A0A0B7H196"/>
<evidence type="ECO:0008006" key="3">
    <source>
        <dbReference type="Google" id="ProtNLM"/>
    </source>
</evidence>
<sequence>MRPILFVFSGLPASGKSTLSKWIVSKFIAVYLRIDTIEQGLRDLCNVNVEGEGYRMAYRIAKDNLLLGMNVVADCCNPITLTRDEWKNIAHNTNSFLINIEIVCSDKEEHHRRVFNRISEIENLKLPNWEAISEYHYENWTENRIQIDTSHKTIEECVRELFSKIELILEK</sequence>
<gene>
    <name evidence="1" type="ORF">CCYN2B_160025</name>
</gene>
<dbReference type="SUPFAM" id="SSF52540">
    <property type="entry name" value="P-loop containing nucleoside triphosphate hydrolases"/>
    <property type="match status" value="1"/>
</dbReference>
<dbReference type="PANTHER" id="PTHR37807:SF3">
    <property type="entry name" value="OS07G0160300 PROTEIN"/>
    <property type="match status" value="1"/>
</dbReference>
<dbReference type="STRING" id="28189.CCYN74_30069"/>
<dbReference type="InterPro" id="IPR027417">
    <property type="entry name" value="P-loop_NTPase"/>
</dbReference>
<accession>A0A0B7H196</accession>
<evidence type="ECO:0000313" key="2">
    <source>
        <dbReference type="Proteomes" id="UP000038055"/>
    </source>
</evidence>
<dbReference type="RefSeq" id="WP_041990812.1">
    <property type="nucleotide sequence ID" value="NZ_BOQG01000001.1"/>
</dbReference>
<keyword evidence="2" id="KW-1185">Reference proteome</keyword>
<dbReference type="Proteomes" id="UP000038055">
    <property type="component" value="Unassembled WGS sequence"/>
</dbReference>
<evidence type="ECO:0000313" key="1">
    <source>
        <dbReference type="EMBL" id="CEN33336.1"/>
    </source>
</evidence>
<dbReference type="PANTHER" id="PTHR37807">
    <property type="entry name" value="OS07G0160300 PROTEIN"/>
    <property type="match status" value="1"/>
</dbReference>
<dbReference type="EMBL" id="CDOD01000008">
    <property type="protein sequence ID" value="CEN33336.1"/>
    <property type="molecule type" value="Genomic_DNA"/>
</dbReference>
<dbReference type="eggNOG" id="COG0645">
    <property type="taxonomic scope" value="Bacteria"/>
</dbReference>
<dbReference type="GeneID" id="69580987"/>
<name>A0A0B7H196_9FLAO</name>